<dbReference type="SMART" id="SM00267">
    <property type="entry name" value="GGDEF"/>
    <property type="match status" value="1"/>
</dbReference>
<keyword evidence="4" id="KW-0812">Transmembrane</keyword>
<comment type="cofactor">
    <cofactor evidence="1">
        <name>Mg(2+)</name>
        <dbReference type="ChEBI" id="CHEBI:18420"/>
    </cofactor>
</comment>
<dbReference type="Gene3D" id="3.30.70.270">
    <property type="match status" value="1"/>
</dbReference>
<keyword evidence="4" id="KW-0472">Membrane</keyword>
<gene>
    <name evidence="7" type="ORF">EDC29_102368</name>
</gene>
<dbReference type="CDD" id="cd01949">
    <property type="entry name" value="GGDEF"/>
    <property type="match status" value="1"/>
</dbReference>
<dbReference type="GO" id="GO:1902201">
    <property type="term" value="P:negative regulation of bacterial-type flagellum-dependent cell motility"/>
    <property type="evidence" value="ECO:0007669"/>
    <property type="project" value="TreeGrafter"/>
</dbReference>
<keyword evidence="4" id="KW-1133">Transmembrane helix</keyword>
<dbReference type="AlphaFoldDB" id="A0A4R4AGV7"/>
<evidence type="ECO:0000256" key="1">
    <source>
        <dbReference type="ARBA" id="ARBA00001946"/>
    </source>
</evidence>
<evidence type="ECO:0000256" key="2">
    <source>
        <dbReference type="ARBA" id="ARBA00012528"/>
    </source>
</evidence>
<dbReference type="PROSITE" id="PS50113">
    <property type="entry name" value="PAC"/>
    <property type="match status" value="1"/>
</dbReference>
<dbReference type="FunFam" id="3.30.70.270:FF:000001">
    <property type="entry name" value="Diguanylate cyclase domain protein"/>
    <property type="match status" value="1"/>
</dbReference>
<sequence length="499" mass="55444">MNKGAMVMLGQASLRFERVLALIFALLGATIIAVSSVYWMFALEPLLREHYESQSRAFAQAQAPGLERLLDGTARPEYLRGELQAALDAILLLEDQSTGIAFIHRIELVLDYDMLDLPKGCLDMTRGDLGCESCVLVPIALYHPRDHLLIGVVRFYANPEFLQQLIAGVRGKLLWGAGTMLVLITLAWVGISRLLRRLGESESNLRSVFEAASFPMVLHEPGRRSLSRANEAARRYLALEGMAGDLNSEDWRYLLAAGLPSGDGEQREMCIPTEDGELRWALVSTVELRFSGGQGRLVSLVDVTRLKAIQEELRAASFTDGLTGLYNRRYLFSMLGKEVDMFHRYHQPLSIFLFDLDDFKKINDQYGHPVGDEVLVRVAEELRQCVREVDVIGRYGGEEFMVILPHAHLSAAREVAERIRVQVSALGWPQAGLRVTISGGVCEFNGVSVDAFVKLADDSLYRAKKAGKDQVLTDMSPTGVELLDQRPDIGGARQHGRDG</sequence>
<evidence type="ECO:0000259" key="5">
    <source>
        <dbReference type="PROSITE" id="PS50113"/>
    </source>
</evidence>
<evidence type="ECO:0000256" key="4">
    <source>
        <dbReference type="SAM" id="Phobius"/>
    </source>
</evidence>
<feature type="domain" description="PAC" evidence="5">
    <location>
        <begin position="265"/>
        <end position="315"/>
    </location>
</feature>
<dbReference type="GO" id="GO:0052621">
    <property type="term" value="F:diguanylate cyclase activity"/>
    <property type="evidence" value="ECO:0007669"/>
    <property type="project" value="UniProtKB-EC"/>
</dbReference>
<dbReference type="PROSITE" id="PS50887">
    <property type="entry name" value="GGDEF"/>
    <property type="match status" value="1"/>
</dbReference>
<evidence type="ECO:0000259" key="6">
    <source>
        <dbReference type="PROSITE" id="PS50887"/>
    </source>
</evidence>
<dbReference type="EMBL" id="SMDC01000002">
    <property type="protein sequence ID" value="TCW38473.1"/>
    <property type="molecule type" value="Genomic_DNA"/>
</dbReference>
<dbReference type="InterPro" id="IPR029787">
    <property type="entry name" value="Nucleotide_cyclase"/>
</dbReference>
<dbReference type="SUPFAM" id="SSF55785">
    <property type="entry name" value="PYP-like sensor domain (PAS domain)"/>
    <property type="match status" value="1"/>
</dbReference>
<dbReference type="InterPro" id="IPR000700">
    <property type="entry name" value="PAS-assoc_C"/>
</dbReference>
<evidence type="ECO:0000256" key="3">
    <source>
        <dbReference type="ARBA" id="ARBA00034247"/>
    </source>
</evidence>
<comment type="caution">
    <text evidence="7">The sequence shown here is derived from an EMBL/GenBank/DDBJ whole genome shotgun (WGS) entry which is preliminary data.</text>
</comment>
<dbReference type="EC" id="2.7.7.65" evidence="2"/>
<dbReference type="GO" id="GO:0043709">
    <property type="term" value="P:cell adhesion involved in single-species biofilm formation"/>
    <property type="evidence" value="ECO:0007669"/>
    <property type="project" value="TreeGrafter"/>
</dbReference>
<comment type="catalytic activity">
    <reaction evidence="3">
        <text>2 GTP = 3',3'-c-di-GMP + 2 diphosphate</text>
        <dbReference type="Rhea" id="RHEA:24898"/>
        <dbReference type="ChEBI" id="CHEBI:33019"/>
        <dbReference type="ChEBI" id="CHEBI:37565"/>
        <dbReference type="ChEBI" id="CHEBI:58805"/>
        <dbReference type="EC" id="2.7.7.65"/>
    </reaction>
</comment>
<organism evidence="7 8">
    <name type="scientific">Marichromatium gracile</name>
    <name type="common">Chromatium gracile</name>
    <dbReference type="NCBI Taxonomy" id="1048"/>
    <lineage>
        <taxon>Bacteria</taxon>
        <taxon>Pseudomonadati</taxon>
        <taxon>Pseudomonadota</taxon>
        <taxon>Gammaproteobacteria</taxon>
        <taxon>Chromatiales</taxon>
        <taxon>Chromatiaceae</taxon>
        <taxon>Marichromatium</taxon>
    </lineage>
</organism>
<evidence type="ECO:0000313" key="7">
    <source>
        <dbReference type="EMBL" id="TCW38473.1"/>
    </source>
</evidence>
<dbReference type="RefSeq" id="WP_242465920.1">
    <property type="nucleotide sequence ID" value="NZ_NRRH01000003.1"/>
</dbReference>
<name>A0A4R4AGV7_MARGR</name>
<dbReference type="SUPFAM" id="SSF55073">
    <property type="entry name" value="Nucleotide cyclase"/>
    <property type="match status" value="1"/>
</dbReference>
<proteinExistence type="predicted"/>
<dbReference type="GO" id="GO:0005886">
    <property type="term" value="C:plasma membrane"/>
    <property type="evidence" value="ECO:0007669"/>
    <property type="project" value="TreeGrafter"/>
</dbReference>
<dbReference type="InterPro" id="IPR050469">
    <property type="entry name" value="Diguanylate_Cyclase"/>
</dbReference>
<dbReference type="Pfam" id="PF00990">
    <property type="entry name" value="GGDEF"/>
    <property type="match status" value="1"/>
</dbReference>
<dbReference type="Proteomes" id="UP000295247">
    <property type="component" value="Unassembled WGS sequence"/>
</dbReference>
<dbReference type="Gene3D" id="3.30.450.20">
    <property type="entry name" value="PAS domain"/>
    <property type="match status" value="1"/>
</dbReference>
<protein>
    <recommendedName>
        <fullName evidence="2">diguanylate cyclase</fullName>
        <ecNumber evidence="2">2.7.7.65</ecNumber>
    </recommendedName>
</protein>
<reference evidence="7 8" key="1">
    <citation type="submission" date="2019-03" db="EMBL/GenBank/DDBJ databases">
        <title>Genomic Encyclopedia of Type Strains, Phase IV (KMG-IV): sequencing the most valuable type-strain genomes for metagenomic binning, comparative biology and taxonomic classification.</title>
        <authorList>
            <person name="Goeker M."/>
        </authorList>
    </citation>
    <scope>NUCLEOTIDE SEQUENCE [LARGE SCALE GENOMIC DNA]</scope>
    <source>
        <strain evidence="7 8">DSM 203</strain>
    </source>
</reference>
<accession>A0A4R4AGV7</accession>
<dbReference type="NCBIfam" id="TIGR00254">
    <property type="entry name" value="GGDEF"/>
    <property type="match status" value="1"/>
</dbReference>
<dbReference type="InterPro" id="IPR043128">
    <property type="entry name" value="Rev_trsase/Diguanyl_cyclase"/>
</dbReference>
<dbReference type="InterPro" id="IPR000160">
    <property type="entry name" value="GGDEF_dom"/>
</dbReference>
<evidence type="ECO:0000313" key="8">
    <source>
        <dbReference type="Proteomes" id="UP000295247"/>
    </source>
</evidence>
<feature type="domain" description="GGDEF" evidence="6">
    <location>
        <begin position="347"/>
        <end position="476"/>
    </location>
</feature>
<dbReference type="PANTHER" id="PTHR45138">
    <property type="entry name" value="REGULATORY COMPONENTS OF SENSORY TRANSDUCTION SYSTEM"/>
    <property type="match status" value="1"/>
</dbReference>
<dbReference type="PANTHER" id="PTHR45138:SF9">
    <property type="entry name" value="DIGUANYLATE CYCLASE DGCM-RELATED"/>
    <property type="match status" value="1"/>
</dbReference>
<dbReference type="InterPro" id="IPR035965">
    <property type="entry name" value="PAS-like_dom_sf"/>
</dbReference>
<feature type="transmembrane region" description="Helical" evidence="4">
    <location>
        <begin position="20"/>
        <end position="41"/>
    </location>
</feature>